<name>A0A8J7DE24_DESMC</name>
<evidence type="ECO:0000313" key="2">
    <source>
        <dbReference type="EMBL" id="MBE9026446.1"/>
    </source>
</evidence>
<reference evidence="2" key="1">
    <citation type="submission" date="2020-10" db="EMBL/GenBank/DDBJ databases">
        <authorList>
            <person name="Castelo-Branco R."/>
            <person name="Eusebio N."/>
            <person name="Adriana R."/>
            <person name="Vieira A."/>
            <person name="Brugerolle De Fraissinette N."/>
            <person name="Rezende De Castro R."/>
            <person name="Schneider M.P."/>
            <person name="Vasconcelos V."/>
            <person name="Leao P.N."/>
        </authorList>
    </citation>
    <scope>NUCLEOTIDE SEQUENCE</scope>
    <source>
        <strain evidence="2">LEGE 12446</strain>
    </source>
</reference>
<dbReference type="InterPro" id="IPR031975">
    <property type="entry name" value="Pilin_GH"/>
</dbReference>
<sequence>MPNILAHFGKFQIASKMLTSSVLIPLLMTLDTTVLAQPSIAPTQTQSQREQDINPIAQKLFGQWQAQDPSSSTTLTFIFTPESKLFLLSPDSKTLGAMEFKYRINPTPQPMHLNVIISSNQEEVLTIFEFTADGQMRLQLDGTNPGKPRPTAFSPQASLFKKISNVTTLPDNIQIINPKAENQQTSDPELEAKVAIGSINRAQQAYYLENKKFATIDQLGIGVKPETDNYRYQIVTPGKQTQTLISTAAAKKPELKSYTGVVFLRKVKGEMLIIPGICETDKPSTKPPGLPRFSNQKSQPIQCPVGSHLL</sequence>
<dbReference type="Pfam" id="PF16734">
    <property type="entry name" value="Pilin_GH"/>
    <property type="match status" value="1"/>
</dbReference>
<keyword evidence="3" id="KW-1185">Reference proteome</keyword>
<feature type="signal peptide" evidence="1">
    <location>
        <begin position="1"/>
        <end position="36"/>
    </location>
</feature>
<organism evidence="2 3">
    <name type="scientific">Desmonostoc muscorum LEGE 12446</name>
    <dbReference type="NCBI Taxonomy" id="1828758"/>
    <lineage>
        <taxon>Bacteria</taxon>
        <taxon>Bacillati</taxon>
        <taxon>Cyanobacteriota</taxon>
        <taxon>Cyanophyceae</taxon>
        <taxon>Nostocales</taxon>
        <taxon>Nostocaceae</taxon>
        <taxon>Desmonostoc</taxon>
    </lineage>
</organism>
<dbReference type="AlphaFoldDB" id="A0A8J7DE24"/>
<keyword evidence="1" id="KW-0732">Signal</keyword>
<accession>A0A8J7DE24</accession>
<proteinExistence type="predicted"/>
<comment type="caution">
    <text evidence="2">The sequence shown here is derived from an EMBL/GenBank/DDBJ whole genome shotgun (WGS) entry which is preliminary data.</text>
</comment>
<evidence type="ECO:0000256" key="1">
    <source>
        <dbReference type="SAM" id="SignalP"/>
    </source>
</evidence>
<gene>
    <name evidence="2" type="ORF">IQ276_29705</name>
</gene>
<dbReference type="EMBL" id="JADEXS010000605">
    <property type="protein sequence ID" value="MBE9026446.1"/>
    <property type="molecule type" value="Genomic_DNA"/>
</dbReference>
<feature type="chain" id="PRO_5035173067" evidence="1">
    <location>
        <begin position="37"/>
        <end position="310"/>
    </location>
</feature>
<dbReference type="Proteomes" id="UP000622533">
    <property type="component" value="Unassembled WGS sequence"/>
</dbReference>
<protein>
    <submittedName>
        <fullName evidence="2">Uncharacterized protein</fullName>
    </submittedName>
</protein>
<evidence type="ECO:0000313" key="3">
    <source>
        <dbReference type="Proteomes" id="UP000622533"/>
    </source>
</evidence>
<dbReference type="RefSeq" id="WP_193922176.1">
    <property type="nucleotide sequence ID" value="NZ_JADEXS020000001.1"/>
</dbReference>